<proteinExistence type="predicted"/>
<gene>
    <name evidence="1" type="ORF">SMN809_LOCUS47167</name>
</gene>
<organism evidence="1 2">
    <name type="scientific">Rotaria magnacalcarata</name>
    <dbReference type="NCBI Taxonomy" id="392030"/>
    <lineage>
        <taxon>Eukaryota</taxon>
        <taxon>Metazoa</taxon>
        <taxon>Spiralia</taxon>
        <taxon>Gnathifera</taxon>
        <taxon>Rotifera</taxon>
        <taxon>Eurotatoria</taxon>
        <taxon>Bdelloidea</taxon>
        <taxon>Philodinida</taxon>
        <taxon>Philodinidae</taxon>
        <taxon>Rotaria</taxon>
    </lineage>
</organism>
<evidence type="ECO:0000313" key="2">
    <source>
        <dbReference type="Proteomes" id="UP000676336"/>
    </source>
</evidence>
<name>A0A8S3B827_9BILA</name>
<dbReference type="AlphaFoldDB" id="A0A8S3B827"/>
<accession>A0A8S3B827</accession>
<comment type="caution">
    <text evidence="1">The sequence shown here is derived from an EMBL/GenBank/DDBJ whole genome shotgun (WGS) entry which is preliminary data.</text>
</comment>
<sequence length="47" mass="5247">NGQGPHSGWPQVSLGDILELLVNCNERWLSILNERSRAQNSMEVNIA</sequence>
<protein>
    <submittedName>
        <fullName evidence="1">Uncharacterized protein</fullName>
    </submittedName>
</protein>
<dbReference type="Proteomes" id="UP000676336">
    <property type="component" value="Unassembled WGS sequence"/>
</dbReference>
<feature type="non-terminal residue" evidence="1">
    <location>
        <position position="1"/>
    </location>
</feature>
<evidence type="ECO:0000313" key="1">
    <source>
        <dbReference type="EMBL" id="CAF4800764.1"/>
    </source>
</evidence>
<dbReference type="EMBL" id="CAJOBI010148573">
    <property type="protein sequence ID" value="CAF4800764.1"/>
    <property type="molecule type" value="Genomic_DNA"/>
</dbReference>
<reference evidence="1" key="1">
    <citation type="submission" date="2021-02" db="EMBL/GenBank/DDBJ databases">
        <authorList>
            <person name="Nowell W R."/>
        </authorList>
    </citation>
    <scope>NUCLEOTIDE SEQUENCE</scope>
</reference>